<dbReference type="Gene3D" id="1.20.1250.20">
    <property type="entry name" value="MFS general substrate transporter like domains"/>
    <property type="match status" value="1"/>
</dbReference>
<feature type="transmembrane region" description="Helical" evidence="8">
    <location>
        <begin position="354"/>
        <end position="373"/>
    </location>
</feature>
<feature type="region of interest" description="Disordered" evidence="7">
    <location>
        <begin position="1"/>
        <end position="22"/>
    </location>
</feature>
<dbReference type="PANTHER" id="PTHR23508:SF10">
    <property type="entry name" value="CARBOXYLIC ACID TRANSPORTER PROTEIN HOMOLOG"/>
    <property type="match status" value="1"/>
</dbReference>
<feature type="transmembrane region" description="Helical" evidence="8">
    <location>
        <begin position="208"/>
        <end position="230"/>
    </location>
</feature>
<keyword evidence="3" id="KW-0813">Transport</keyword>
<evidence type="ECO:0000256" key="7">
    <source>
        <dbReference type="SAM" id="MobiDB-lite"/>
    </source>
</evidence>
<keyword evidence="6 8" id="KW-0472">Membrane</keyword>
<evidence type="ECO:0000256" key="2">
    <source>
        <dbReference type="ARBA" id="ARBA00010992"/>
    </source>
</evidence>
<feature type="transmembrane region" description="Helical" evidence="8">
    <location>
        <begin position="77"/>
        <end position="97"/>
    </location>
</feature>
<evidence type="ECO:0000256" key="1">
    <source>
        <dbReference type="ARBA" id="ARBA00004141"/>
    </source>
</evidence>
<dbReference type="SUPFAM" id="SSF103473">
    <property type="entry name" value="MFS general substrate transporter"/>
    <property type="match status" value="1"/>
</dbReference>
<dbReference type="Pfam" id="PF00083">
    <property type="entry name" value="Sugar_tr"/>
    <property type="match status" value="1"/>
</dbReference>
<dbReference type="FunFam" id="1.20.1250.20:FF:000140">
    <property type="entry name" value="Putative MFS phospholipid transporter"/>
    <property type="match status" value="1"/>
</dbReference>
<proteinExistence type="inferred from homology"/>
<dbReference type="Proteomes" id="UP001281614">
    <property type="component" value="Unassembled WGS sequence"/>
</dbReference>
<feature type="transmembrane region" description="Helical" evidence="8">
    <location>
        <begin position="418"/>
        <end position="437"/>
    </location>
</feature>
<dbReference type="EMBL" id="VYYT01000101">
    <property type="protein sequence ID" value="KAK2770169.1"/>
    <property type="molecule type" value="Genomic_DNA"/>
</dbReference>
<keyword evidence="5 8" id="KW-1133">Transmembrane helix</keyword>
<reference evidence="10" key="1">
    <citation type="submission" date="2023-02" db="EMBL/GenBank/DDBJ databases">
        <title>Colletotrichum kahawae CIFC_Que2 genome sequencing and assembly.</title>
        <authorList>
            <person name="Baroncelli R."/>
        </authorList>
    </citation>
    <scope>NUCLEOTIDE SEQUENCE</scope>
    <source>
        <strain evidence="10">CIFC_Que2</strain>
    </source>
</reference>
<evidence type="ECO:0000256" key="5">
    <source>
        <dbReference type="ARBA" id="ARBA00022989"/>
    </source>
</evidence>
<name>A0AAD9YKW6_COLKA</name>
<gene>
    <name evidence="10" type="ORF">CKAH01_04512</name>
</gene>
<dbReference type="PANTHER" id="PTHR23508">
    <property type="entry name" value="CARBOXYLIC ACID TRANSPORTER PROTEIN HOMOLOG"/>
    <property type="match status" value="1"/>
</dbReference>
<comment type="caution">
    <text evidence="10">The sequence shown here is derived from an EMBL/GenBank/DDBJ whole genome shotgun (WGS) entry which is preliminary data.</text>
</comment>
<evidence type="ECO:0000256" key="4">
    <source>
        <dbReference type="ARBA" id="ARBA00022692"/>
    </source>
</evidence>
<sequence>MLGFLKKEPSESELRAQEVVDQDTTPRKPFHEAIVPVIACGAGLFSDGYINNVIGSVTTILALQYGDLYKNSNAKKYVGDIAFAGTVVGQLAFGWLADHWSRTNSLLVSTIILVVFTALAAGSYYKGDDVGMFNILAAWRFFVGIGIGGEYPAGSVGAAESTGELKSGKRNMFFILFTNSMIDWGFVIGAFVPYVVAAACHNGHYSTIWRTSLGIGVVFPIFLFVLRIFVKENEEFQKNSMRHAKTPYLLSLRFYGWRLFVVSLIWFIYDFSAYSFGIYSSTILSNIYGDTAPLTTIFGWNTVINLFYIPGTMLGAPASDWLGPRYALALGVFLQAIVGFIMAGDYFNLSQPGMVGGFVVVYGVFLALGEFGPGNNIGLLAAKTCATGIRGKYYGIAAAIGKIGAFVGTWGELLQWSCSFAFILTLATVFPYIQAAAGDNAVATAQYPFWVSSSLCILSAALALFCLPHIGQDTIALEDARFRAYLEANGYDTRQLGLKKGESVENAHDSDIPSEGVAVKGEKTVA</sequence>
<evidence type="ECO:0000256" key="8">
    <source>
        <dbReference type="SAM" id="Phobius"/>
    </source>
</evidence>
<feature type="transmembrane region" description="Helical" evidence="8">
    <location>
        <begin position="172"/>
        <end position="196"/>
    </location>
</feature>
<dbReference type="InterPro" id="IPR036259">
    <property type="entry name" value="MFS_trans_sf"/>
</dbReference>
<dbReference type="InterPro" id="IPR020846">
    <property type="entry name" value="MFS_dom"/>
</dbReference>
<feature type="domain" description="Major facilitator superfamily (MFS) profile" evidence="9">
    <location>
        <begin position="36"/>
        <end position="471"/>
    </location>
</feature>
<evidence type="ECO:0000256" key="3">
    <source>
        <dbReference type="ARBA" id="ARBA00022448"/>
    </source>
</evidence>
<accession>A0AAD9YKW6</accession>
<feature type="transmembrane region" description="Helical" evidence="8">
    <location>
        <begin position="393"/>
        <end position="411"/>
    </location>
</feature>
<dbReference type="PROSITE" id="PS50850">
    <property type="entry name" value="MFS"/>
    <property type="match status" value="1"/>
</dbReference>
<keyword evidence="4 8" id="KW-0812">Transmembrane</keyword>
<dbReference type="GO" id="GO:0005886">
    <property type="term" value="C:plasma membrane"/>
    <property type="evidence" value="ECO:0007669"/>
    <property type="project" value="TreeGrafter"/>
</dbReference>
<evidence type="ECO:0000256" key="6">
    <source>
        <dbReference type="ARBA" id="ARBA00023136"/>
    </source>
</evidence>
<protein>
    <submittedName>
        <fullName evidence="10">MFS phospholipid transporter git1</fullName>
    </submittedName>
</protein>
<feature type="transmembrane region" description="Helical" evidence="8">
    <location>
        <begin position="250"/>
        <end position="269"/>
    </location>
</feature>
<feature type="transmembrane region" description="Helical" evidence="8">
    <location>
        <begin position="449"/>
        <end position="467"/>
    </location>
</feature>
<organism evidence="10 11">
    <name type="scientific">Colletotrichum kahawae</name>
    <name type="common">Coffee berry disease fungus</name>
    <dbReference type="NCBI Taxonomy" id="34407"/>
    <lineage>
        <taxon>Eukaryota</taxon>
        <taxon>Fungi</taxon>
        <taxon>Dikarya</taxon>
        <taxon>Ascomycota</taxon>
        <taxon>Pezizomycotina</taxon>
        <taxon>Sordariomycetes</taxon>
        <taxon>Hypocreomycetidae</taxon>
        <taxon>Glomerellales</taxon>
        <taxon>Glomerellaceae</taxon>
        <taxon>Colletotrichum</taxon>
        <taxon>Colletotrichum gloeosporioides species complex</taxon>
    </lineage>
</organism>
<keyword evidence="11" id="KW-1185">Reference proteome</keyword>
<dbReference type="GO" id="GO:0046943">
    <property type="term" value="F:carboxylic acid transmembrane transporter activity"/>
    <property type="evidence" value="ECO:0007669"/>
    <property type="project" value="TreeGrafter"/>
</dbReference>
<dbReference type="InterPro" id="IPR005828">
    <property type="entry name" value="MFS_sugar_transport-like"/>
</dbReference>
<feature type="transmembrane region" description="Helical" evidence="8">
    <location>
        <begin position="106"/>
        <end position="125"/>
    </location>
</feature>
<evidence type="ECO:0000259" key="9">
    <source>
        <dbReference type="PROSITE" id="PS50850"/>
    </source>
</evidence>
<evidence type="ECO:0000313" key="10">
    <source>
        <dbReference type="EMBL" id="KAK2770169.1"/>
    </source>
</evidence>
<comment type="subcellular location">
    <subcellularLocation>
        <location evidence="1">Membrane</location>
        <topology evidence="1">Multi-pass membrane protein</topology>
    </subcellularLocation>
</comment>
<feature type="transmembrane region" description="Helical" evidence="8">
    <location>
        <begin position="326"/>
        <end position="347"/>
    </location>
</feature>
<comment type="similarity">
    <text evidence="2">Belongs to the major facilitator superfamily. Sugar transporter (TC 2.A.1.1) family.</text>
</comment>
<dbReference type="AlphaFoldDB" id="A0AAD9YKW6"/>
<evidence type="ECO:0000313" key="11">
    <source>
        <dbReference type="Proteomes" id="UP001281614"/>
    </source>
</evidence>